<keyword evidence="2" id="KW-0217">Developmental protein</keyword>
<accession>A0A7L2ZMS7</accession>
<feature type="compositionally biased region" description="Low complexity" evidence="5">
    <location>
        <begin position="182"/>
        <end position="192"/>
    </location>
</feature>
<dbReference type="AlphaFoldDB" id="A0A7L2ZMS7"/>
<proteinExistence type="inferred from homology"/>
<organism evidence="6 7">
    <name type="scientific">Prunella fulvescens</name>
    <name type="common">Brown accentor</name>
    <dbReference type="NCBI Taxonomy" id="670355"/>
    <lineage>
        <taxon>Eukaryota</taxon>
        <taxon>Metazoa</taxon>
        <taxon>Chordata</taxon>
        <taxon>Craniata</taxon>
        <taxon>Vertebrata</taxon>
        <taxon>Euteleostomi</taxon>
        <taxon>Archelosauria</taxon>
        <taxon>Archosauria</taxon>
        <taxon>Dinosauria</taxon>
        <taxon>Saurischia</taxon>
        <taxon>Theropoda</taxon>
        <taxon>Coelurosauria</taxon>
        <taxon>Aves</taxon>
        <taxon>Neognathae</taxon>
        <taxon>Neoaves</taxon>
        <taxon>Telluraves</taxon>
        <taxon>Australaves</taxon>
        <taxon>Passeriformes</taxon>
        <taxon>Passeroidea</taxon>
        <taxon>Prunellidae</taxon>
        <taxon>Prunella</taxon>
    </lineage>
</organism>
<evidence type="ECO:0000256" key="1">
    <source>
        <dbReference type="ARBA" id="ARBA00004123"/>
    </source>
</evidence>
<protein>
    <submittedName>
        <fullName evidence="6">DONS protein</fullName>
    </submittedName>
</protein>
<feature type="non-terminal residue" evidence="6">
    <location>
        <position position="418"/>
    </location>
</feature>
<feature type="region of interest" description="Disordered" evidence="5">
    <location>
        <begin position="1"/>
        <end position="20"/>
    </location>
</feature>
<dbReference type="GO" id="GO:0005634">
    <property type="term" value="C:nucleus"/>
    <property type="evidence" value="ECO:0007669"/>
    <property type="project" value="UniProtKB-SubCell"/>
</dbReference>
<reference evidence="6 7" key="1">
    <citation type="submission" date="2019-09" db="EMBL/GenBank/DDBJ databases">
        <title>Bird 10,000 Genomes (B10K) Project - Family phase.</title>
        <authorList>
            <person name="Zhang G."/>
        </authorList>
    </citation>
    <scope>NUCLEOTIDE SEQUENCE [LARGE SCALE GENOMIC DNA]</scope>
    <source>
        <strain evidence="6">B10K-DU-012-46</strain>
    </source>
</reference>
<gene>
    <name evidence="6" type="primary">Donson</name>
    <name evidence="6" type="ORF">PRUFUL_R09648</name>
</gene>
<dbReference type="PANTHER" id="PTHR12972">
    <property type="entry name" value="DOWNSTREAM NEIGHBOR OF SON"/>
    <property type="match status" value="1"/>
</dbReference>
<dbReference type="InterPro" id="IPR024861">
    <property type="entry name" value="Donson"/>
</dbReference>
<evidence type="ECO:0000313" key="6">
    <source>
        <dbReference type="EMBL" id="NXT06588.1"/>
    </source>
</evidence>
<feature type="non-terminal residue" evidence="6">
    <location>
        <position position="1"/>
    </location>
</feature>
<evidence type="ECO:0000256" key="5">
    <source>
        <dbReference type="SAM" id="MobiDB-lite"/>
    </source>
</evidence>
<keyword evidence="7" id="KW-1185">Reference proteome</keyword>
<name>A0A7L2ZMS7_9PASE</name>
<evidence type="ECO:0000256" key="2">
    <source>
        <dbReference type="ARBA" id="ARBA00022473"/>
    </source>
</evidence>
<evidence type="ECO:0000313" key="7">
    <source>
        <dbReference type="Proteomes" id="UP000553798"/>
    </source>
</evidence>
<keyword evidence="3" id="KW-0539">Nucleus</keyword>
<sequence>QDFHSPLAVPKAPSSPRQEFPADWSIKTRVLFMSSQPFTWAEHLKAQEEAQGVAQHCRAAETALPRSVQVRPGRVPGAAALLVAALQCPSCPTVPAGAAAVPGAVLLRAGRVPGAAALLMAALQCPSQPAVLLRAGQVPGAAALLMAALQLAHSPSLLPFTPGIEFSMPLLEESRASKQKNSEGSLETESAGGLLGGGSSVEDVGEPAPSDDDDDGSFSWLEEMGVQDKVKKPDTISIQLRKEKHEVQVDHRPESLVLVRGSNTFTLLNFLISCRSLVAVAGPQAGLPPTLLAPVAFRGGTMQTLKARTVSGRARVQGGFEDVFSLEVLGPVLPHALHALTLLLGPAQRGAFRALLSAHEPSAAFNTRPGPPQEAVQQDLPACGLQPKTLEQLSQCPTLGKSCIRLLEMKDYTYTWKA</sequence>
<comment type="subcellular location">
    <subcellularLocation>
        <location evidence="1">Nucleus</location>
    </subcellularLocation>
</comment>
<comment type="similarity">
    <text evidence="4">Belongs to the DONSON family.</text>
</comment>
<comment type="caution">
    <text evidence="6">The sequence shown here is derived from an EMBL/GenBank/DDBJ whole genome shotgun (WGS) entry which is preliminary data.</text>
</comment>
<evidence type="ECO:0000256" key="4">
    <source>
        <dbReference type="ARBA" id="ARBA00025806"/>
    </source>
</evidence>
<feature type="region of interest" description="Disordered" evidence="5">
    <location>
        <begin position="175"/>
        <end position="219"/>
    </location>
</feature>
<feature type="compositionally biased region" description="Acidic residues" evidence="5">
    <location>
        <begin position="203"/>
        <end position="216"/>
    </location>
</feature>
<dbReference type="GO" id="GO:0033260">
    <property type="term" value="P:nuclear DNA replication"/>
    <property type="evidence" value="ECO:0007669"/>
    <property type="project" value="TreeGrafter"/>
</dbReference>
<dbReference type="PANTHER" id="PTHR12972:SF0">
    <property type="entry name" value="PROTEIN DOWNSTREAM NEIGHBOR OF SON"/>
    <property type="match status" value="1"/>
</dbReference>
<dbReference type="Proteomes" id="UP000553798">
    <property type="component" value="Unassembled WGS sequence"/>
</dbReference>
<dbReference type="EMBL" id="VZTP01009559">
    <property type="protein sequence ID" value="NXT06588.1"/>
    <property type="molecule type" value="Genomic_DNA"/>
</dbReference>
<evidence type="ECO:0000256" key="3">
    <source>
        <dbReference type="ARBA" id="ARBA00023242"/>
    </source>
</evidence>